<evidence type="ECO:0008006" key="3">
    <source>
        <dbReference type="Google" id="ProtNLM"/>
    </source>
</evidence>
<name>A0ABY8VRZ7_9MYCO</name>
<reference evidence="1 2" key="1">
    <citation type="journal article" date="2023" name="Microbiol. Resour. Announc.">
        <title>Complete Genome Sequence of Mycobacterium wuenschmanii, a novel Nontuberculous Mycobacterium Isolated from a captive population of Amazon Milk Frogs.</title>
        <authorList>
            <person name="Hicks J."/>
            <person name="Zeineldin M."/>
            <person name="Ward H."/>
            <person name="Wuenschmann A."/>
            <person name="Camp P."/>
            <person name="Farrell D."/>
            <person name="Lehman K."/>
            <person name="Thacker T."/>
            <person name="Cuthbert E."/>
        </authorList>
    </citation>
    <scope>NUCLEOTIDE SEQUENCE [LARGE SCALE GENOMIC DNA]</scope>
    <source>
        <strain evidence="1 2">Wuenschmanii</strain>
    </source>
</reference>
<evidence type="ECO:0000313" key="1">
    <source>
        <dbReference type="EMBL" id="WIM85856.1"/>
    </source>
</evidence>
<proteinExistence type="predicted"/>
<protein>
    <recommendedName>
        <fullName evidence="3">Secreted protein</fullName>
    </recommendedName>
</protein>
<dbReference type="Proteomes" id="UP001236585">
    <property type="component" value="Chromosome"/>
</dbReference>
<gene>
    <name evidence="1" type="ORF">PT015_12950</name>
</gene>
<accession>A0ABY8VRZ7</accession>
<keyword evidence="2" id="KW-1185">Reference proteome</keyword>
<dbReference type="EMBL" id="CP126981">
    <property type="protein sequence ID" value="WIM85856.1"/>
    <property type="molecule type" value="Genomic_DNA"/>
</dbReference>
<organism evidence="1 2">
    <name type="scientific">Candidatus Mycobacterium wuenschmannii</name>
    <dbReference type="NCBI Taxonomy" id="3027808"/>
    <lineage>
        <taxon>Bacteria</taxon>
        <taxon>Bacillati</taxon>
        <taxon>Actinomycetota</taxon>
        <taxon>Actinomycetes</taxon>
        <taxon>Mycobacteriales</taxon>
        <taxon>Mycobacteriaceae</taxon>
        <taxon>Mycobacterium</taxon>
    </lineage>
</organism>
<evidence type="ECO:0000313" key="2">
    <source>
        <dbReference type="Proteomes" id="UP001236585"/>
    </source>
</evidence>
<sequence length="98" mass="9023">MTAGTVGLAATGVPASLGCVVVQEEMAERAAMGPATSFPTSAMAVPAATAVTAARPAMGSMAAATASVATVAAVATAASESSTATVGTGVPVATAVLA</sequence>